<dbReference type="Proteomes" id="UP000190827">
    <property type="component" value="Unassembled WGS sequence"/>
</dbReference>
<evidence type="ECO:0000313" key="4">
    <source>
        <dbReference type="EMBL" id="SKC66405.1"/>
    </source>
</evidence>
<accession>A0ABY1LMS8</accession>
<keyword evidence="2" id="KW-1133">Transmembrane helix</keyword>
<gene>
    <name evidence="4" type="ORF">SAMN06295973_2570</name>
</gene>
<organism evidence="4 5">
    <name type="scientific">Plantibacter cousiniae</name>
    <name type="common">nom. nud.</name>
    <dbReference type="NCBI Taxonomy" id="199709"/>
    <lineage>
        <taxon>Bacteria</taxon>
        <taxon>Bacillati</taxon>
        <taxon>Actinomycetota</taxon>
        <taxon>Actinomycetes</taxon>
        <taxon>Micrococcales</taxon>
        <taxon>Microbacteriaceae</taxon>
        <taxon>Plantibacter</taxon>
    </lineage>
</organism>
<evidence type="ECO:0000313" key="5">
    <source>
        <dbReference type="Proteomes" id="UP000190827"/>
    </source>
</evidence>
<evidence type="ECO:0000259" key="3">
    <source>
        <dbReference type="Pfam" id="PF13828"/>
    </source>
</evidence>
<comment type="caution">
    <text evidence="4">The sequence shown here is derived from an EMBL/GenBank/DDBJ whole genome shotgun (WGS) entry which is preliminary data.</text>
</comment>
<protein>
    <recommendedName>
        <fullName evidence="3">DUF4190 domain-containing protein</fullName>
    </recommendedName>
</protein>
<name>A0ABY1LMS8_9MICO</name>
<feature type="region of interest" description="Disordered" evidence="1">
    <location>
        <begin position="1"/>
        <end position="108"/>
    </location>
</feature>
<dbReference type="InterPro" id="IPR025241">
    <property type="entry name" value="DUF4190"/>
</dbReference>
<proteinExistence type="predicted"/>
<feature type="compositionally biased region" description="Low complexity" evidence="1">
    <location>
        <begin position="75"/>
        <end position="108"/>
    </location>
</feature>
<dbReference type="Pfam" id="PF13828">
    <property type="entry name" value="DUF4190"/>
    <property type="match status" value="1"/>
</dbReference>
<keyword evidence="5" id="KW-1185">Reference proteome</keyword>
<keyword evidence="2" id="KW-0812">Transmembrane</keyword>
<dbReference type="EMBL" id="FUZO01000002">
    <property type="protein sequence ID" value="SKC66405.1"/>
    <property type="molecule type" value="Genomic_DNA"/>
</dbReference>
<keyword evidence="2" id="KW-0472">Membrane</keyword>
<evidence type="ECO:0000256" key="2">
    <source>
        <dbReference type="SAM" id="Phobius"/>
    </source>
</evidence>
<dbReference type="RefSeq" id="WP_079706353.1">
    <property type="nucleotide sequence ID" value="NZ_FUZO01000002.1"/>
</dbReference>
<sequence>MTDPNSGQPNDPYGQSQNPQQPAYGESQVPPAPQYGEQAPQYGQSSPYGEQSGQQAPQYGEQPKYGQPQAPYGEQQNPYGQPQAPYGQQQNPYGQPAAPYGQPQAPYGYAQPTGPKTNVMAIISLIAPFVGFGVVGLVLGIIALGQIKRTGEQGRGLALAGTIVSGVSVLAGIVVIIFYILIFAGVMGAASSYDYNYDY</sequence>
<evidence type="ECO:0000256" key="1">
    <source>
        <dbReference type="SAM" id="MobiDB-lite"/>
    </source>
</evidence>
<feature type="domain" description="DUF4190" evidence="3">
    <location>
        <begin position="120"/>
        <end position="174"/>
    </location>
</feature>
<feature type="transmembrane region" description="Helical" evidence="2">
    <location>
        <begin position="157"/>
        <end position="190"/>
    </location>
</feature>
<feature type="compositionally biased region" description="Polar residues" evidence="1">
    <location>
        <begin position="1"/>
        <end position="21"/>
    </location>
</feature>
<feature type="compositionally biased region" description="Polar residues" evidence="1">
    <location>
        <begin position="41"/>
        <end position="57"/>
    </location>
</feature>
<feature type="transmembrane region" description="Helical" evidence="2">
    <location>
        <begin position="119"/>
        <end position="145"/>
    </location>
</feature>
<reference evidence="4 5" key="1">
    <citation type="submission" date="2017-02" db="EMBL/GenBank/DDBJ databases">
        <authorList>
            <person name="Varghese N."/>
            <person name="Submissions S."/>
        </authorList>
    </citation>
    <scope>NUCLEOTIDE SEQUENCE [LARGE SCALE GENOMIC DNA]</scope>
    <source>
        <strain evidence="4 5">VKM Ac-1787</strain>
    </source>
</reference>